<dbReference type="InterPro" id="IPR007304">
    <property type="entry name" value="TAP46-like"/>
</dbReference>
<dbReference type="Gene3D" id="1.25.40.540">
    <property type="entry name" value="TAP42-like family"/>
    <property type="match status" value="1"/>
</dbReference>
<proteinExistence type="predicted"/>
<sequence length="442" mass="47924">MSGQTLNDLIATVFLRASDPPPPPAPQQFDPRAPETSAAASSSTSTVTDPAEATLSLVNRAQQISDSIGVVSSNDTLRDISTSSLRTLFLPSLQAELHSAIRTGTDHTARKQRLRSSQQAAAKFLNRTLALGVVPPTTKQLLSWTWANVTPDELATIGLDSNLVGGQGGVPHAREVKIAVFKLERALKANLEQFRTAYKTKKLTNVQAPSDVFYDLLLYSQPRSSSDDEDNEGDGDDDDDNLGGDNETSSISSPGGIASVRQYLLALLNLHTLRVAQLVTSASQEFELLRSMPPPPPPSTTTPSPAGEEWRLDRPASSTLPTTGPLLNPSGKVLRPFTITSSPSSTTRSDIASSVFRPSYRLPTMSIDEYLVEEQRRGNIIQGGGQASYDAPTSTEQRSLRMQQDGTRDADDAEEEQRQKDIHWDTFTEHNKRGAGNTMNRG</sequence>
<feature type="region of interest" description="Disordered" evidence="1">
    <location>
        <begin position="16"/>
        <end position="48"/>
    </location>
</feature>
<feature type="compositionally biased region" description="Low complexity" evidence="1">
    <location>
        <begin position="338"/>
        <end position="350"/>
    </location>
</feature>
<organism evidence="2">
    <name type="scientific">Sporisorium scitamineum</name>
    <dbReference type="NCBI Taxonomy" id="49012"/>
    <lineage>
        <taxon>Eukaryota</taxon>
        <taxon>Fungi</taxon>
        <taxon>Dikarya</taxon>
        <taxon>Basidiomycota</taxon>
        <taxon>Ustilaginomycotina</taxon>
        <taxon>Ustilaginomycetes</taxon>
        <taxon>Ustilaginales</taxon>
        <taxon>Ustilaginaceae</taxon>
        <taxon>Sporisorium</taxon>
    </lineage>
</organism>
<evidence type="ECO:0000313" key="2">
    <source>
        <dbReference type="EMBL" id="CDU24301.1"/>
    </source>
</evidence>
<reference evidence="2" key="1">
    <citation type="submission" date="2014-06" db="EMBL/GenBank/DDBJ databases">
        <authorList>
            <person name="Ju J."/>
            <person name="Zhang J."/>
        </authorList>
    </citation>
    <scope>NUCLEOTIDE SEQUENCE</scope>
    <source>
        <strain evidence="2">SscI8</strain>
    </source>
</reference>
<evidence type="ECO:0000256" key="1">
    <source>
        <dbReference type="SAM" id="MobiDB-lite"/>
    </source>
</evidence>
<dbReference type="PANTHER" id="PTHR10933:SF9">
    <property type="entry name" value="IMMUNOGLOBULIN-BINDING PROTEIN 1"/>
    <property type="match status" value="1"/>
</dbReference>
<dbReference type="PANTHER" id="PTHR10933">
    <property type="entry name" value="IMMUNOGLOBULIN-BINDING PROTEIN 1"/>
    <property type="match status" value="1"/>
</dbReference>
<feature type="compositionally biased region" description="Acidic residues" evidence="1">
    <location>
        <begin position="227"/>
        <end position="242"/>
    </location>
</feature>
<accession>A0A127ZDV1</accession>
<dbReference type="EMBL" id="LK056666">
    <property type="protein sequence ID" value="CDU24301.1"/>
    <property type="molecule type" value="Genomic_DNA"/>
</dbReference>
<dbReference type="GO" id="GO:0035303">
    <property type="term" value="P:regulation of dephosphorylation"/>
    <property type="evidence" value="ECO:0007669"/>
    <property type="project" value="TreeGrafter"/>
</dbReference>
<feature type="region of interest" description="Disordered" evidence="1">
    <location>
        <begin position="381"/>
        <end position="442"/>
    </location>
</feature>
<dbReference type="GO" id="GO:0005829">
    <property type="term" value="C:cytosol"/>
    <property type="evidence" value="ECO:0007669"/>
    <property type="project" value="TreeGrafter"/>
</dbReference>
<protein>
    <submittedName>
        <fullName evidence="2">Related to TAP42-component of the Tor signaling pathway</fullName>
    </submittedName>
</protein>
<feature type="region of interest" description="Disordered" evidence="1">
    <location>
        <begin position="223"/>
        <end position="254"/>
    </location>
</feature>
<gene>
    <name evidence="2" type="ORF">SPSC_03372</name>
</gene>
<name>A0A127ZDV1_9BASI</name>
<feature type="compositionally biased region" description="Basic and acidic residues" evidence="1">
    <location>
        <begin position="406"/>
        <end position="432"/>
    </location>
</feature>
<dbReference type="GO" id="GO:0009966">
    <property type="term" value="P:regulation of signal transduction"/>
    <property type="evidence" value="ECO:0007669"/>
    <property type="project" value="InterPro"/>
</dbReference>
<dbReference type="GO" id="GO:0051721">
    <property type="term" value="F:protein phosphatase 2A binding"/>
    <property type="evidence" value="ECO:0007669"/>
    <property type="project" value="TreeGrafter"/>
</dbReference>
<dbReference type="InterPro" id="IPR038511">
    <property type="entry name" value="TAP42/TAP46-like_sf"/>
</dbReference>
<feature type="compositionally biased region" description="Low complexity" evidence="1">
    <location>
        <begin position="27"/>
        <end position="46"/>
    </location>
</feature>
<dbReference type="Pfam" id="PF04177">
    <property type="entry name" value="TAP42"/>
    <property type="match status" value="1"/>
</dbReference>
<feature type="compositionally biased region" description="Polar residues" evidence="1">
    <location>
        <begin position="391"/>
        <end position="405"/>
    </location>
</feature>
<feature type="region of interest" description="Disordered" evidence="1">
    <location>
        <begin position="288"/>
        <end position="350"/>
    </location>
</feature>
<dbReference type="OrthoDB" id="10261753at2759"/>
<dbReference type="AlphaFoldDB" id="A0A127ZDV1"/>